<dbReference type="NCBIfam" id="TIGR01084">
    <property type="entry name" value="mutY"/>
    <property type="match status" value="1"/>
</dbReference>
<evidence type="ECO:0000256" key="6">
    <source>
        <dbReference type="ARBA" id="ARBA00022485"/>
    </source>
</evidence>
<dbReference type="PROSITE" id="PS00764">
    <property type="entry name" value="ENDONUCLEASE_III_1"/>
    <property type="match status" value="1"/>
</dbReference>
<keyword evidence="7" id="KW-0479">Metal-binding</keyword>
<name>A0A432W1F6_9GAMM</name>
<dbReference type="CDD" id="cd03431">
    <property type="entry name" value="NUDIX_DNA_Glycosylase_C-MutY"/>
    <property type="match status" value="1"/>
</dbReference>
<comment type="cofactor">
    <cofactor evidence="14">
        <name>[4Fe-4S] cluster</name>
        <dbReference type="ChEBI" id="CHEBI:49883"/>
    </cofactor>
    <text evidence="14">Binds 1 [4Fe-4S] cluster.</text>
</comment>
<dbReference type="FunFam" id="1.10.340.30:FF:000002">
    <property type="entry name" value="Adenine DNA glycosylase"/>
    <property type="match status" value="1"/>
</dbReference>
<keyword evidence="17" id="KW-1185">Reference proteome</keyword>
<evidence type="ECO:0000256" key="11">
    <source>
        <dbReference type="ARBA" id="ARBA00023014"/>
    </source>
</evidence>
<evidence type="ECO:0000259" key="15">
    <source>
        <dbReference type="SMART" id="SM00478"/>
    </source>
</evidence>
<proteinExistence type="inferred from homology"/>
<protein>
    <recommendedName>
        <fullName evidence="5 14">Adenine DNA glycosylase</fullName>
        <ecNumber evidence="4 14">3.2.2.31</ecNumber>
    </recommendedName>
</protein>
<sequence>MAQQSKLTDTIMQWQQSQGRHNLPWQQTITPYKVHVSEIMLQQTQVATVIPYFQRWMALFPDLETLAAASEDEVMTLWQGLGYYTRARNLRKAAQYLNEQHQGQYPDDLKALEAIPGVGRYTAGAIRSFAFNSYGPIVDGNVKRLFARLFGIYGEPNKSSVNKEFWQQAERLTPPDNSKAFAQGVLDLGATVCKRHNPLCTECPVQADCFAFEHDCIEHLPSAKKSKVKPVKDAHFLWHTQDNKLLFKKRPSPGIWGGLWCLPEQQEAPENASLLGQFTHQFSHYSLQASVWQLNNVQQPAGLYQNTRLQPISELQQIGLPTPVRRFIEDIQTLV</sequence>
<organism evidence="16 17">
    <name type="scientific">Aliidiomarina minuta</name>
    <dbReference type="NCBI Taxonomy" id="880057"/>
    <lineage>
        <taxon>Bacteria</taxon>
        <taxon>Pseudomonadati</taxon>
        <taxon>Pseudomonadota</taxon>
        <taxon>Gammaproteobacteria</taxon>
        <taxon>Alteromonadales</taxon>
        <taxon>Idiomarinaceae</taxon>
        <taxon>Aliidiomarina</taxon>
    </lineage>
</organism>
<evidence type="ECO:0000256" key="12">
    <source>
        <dbReference type="ARBA" id="ARBA00023204"/>
    </source>
</evidence>
<dbReference type="GO" id="GO:0006284">
    <property type="term" value="P:base-excision repair"/>
    <property type="evidence" value="ECO:0007669"/>
    <property type="project" value="UniProtKB-UniRule"/>
</dbReference>
<comment type="function">
    <text evidence="2">Adenine glycosylase active on G-A mispairs. MutY also corrects error-prone DNA synthesis past GO lesions which are due to the oxidatively damaged form of guanine: 7,8-dihydro-8-oxoguanine (8-oxo-dGTP).</text>
</comment>
<dbReference type="GO" id="GO:0051539">
    <property type="term" value="F:4 iron, 4 sulfur cluster binding"/>
    <property type="evidence" value="ECO:0007669"/>
    <property type="project" value="UniProtKB-UniRule"/>
</dbReference>
<dbReference type="SMART" id="SM00478">
    <property type="entry name" value="ENDO3c"/>
    <property type="match status" value="1"/>
</dbReference>
<reference evidence="16 17" key="1">
    <citation type="journal article" date="2011" name="Front. Microbiol.">
        <title>Genomic signatures of strain selection and enhancement in Bacillus atrophaeus var. globigii, a historical biowarfare simulant.</title>
        <authorList>
            <person name="Gibbons H.S."/>
            <person name="Broomall S.M."/>
            <person name="McNew L.A."/>
            <person name="Daligault H."/>
            <person name="Chapman C."/>
            <person name="Bruce D."/>
            <person name="Karavis M."/>
            <person name="Krepps M."/>
            <person name="McGregor P.A."/>
            <person name="Hong C."/>
            <person name="Park K.H."/>
            <person name="Akmal A."/>
            <person name="Feldman A."/>
            <person name="Lin J.S."/>
            <person name="Chang W.E."/>
            <person name="Higgs B.W."/>
            <person name="Demirev P."/>
            <person name="Lindquist J."/>
            <person name="Liem A."/>
            <person name="Fochler E."/>
            <person name="Read T.D."/>
            <person name="Tapia R."/>
            <person name="Johnson S."/>
            <person name="Bishop-Lilly K.A."/>
            <person name="Detter C."/>
            <person name="Han C."/>
            <person name="Sozhamannan S."/>
            <person name="Rosenzweig C.N."/>
            <person name="Skowronski E.W."/>
        </authorList>
    </citation>
    <scope>NUCLEOTIDE SEQUENCE [LARGE SCALE GENOMIC DNA]</scope>
    <source>
        <strain evidence="16 17">MLST1</strain>
    </source>
</reference>
<keyword evidence="6" id="KW-0004">4Fe-4S</keyword>
<keyword evidence="13 14" id="KW-0326">Glycosidase</keyword>
<evidence type="ECO:0000256" key="13">
    <source>
        <dbReference type="ARBA" id="ARBA00023295"/>
    </source>
</evidence>
<dbReference type="InterPro" id="IPR004035">
    <property type="entry name" value="Endouclease-III_FeS-bd_BS"/>
</dbReference>
<dbReference type="GO" id="GO:0006298">
    <property type="term" value="P:mismatch repair"/>
    <property type="evidence" value="ECO:0007669"/>
    <property type="project" value="TreeGrafter"/>
</dbReference>
<keyword evidence="10 14" id="KW-0408">Iron</keyword>
<dbReference type="EMBL" id="PIPL01000004">
    <property type="protein sequence ID" value="RUO22956.1"/>
    <property type="molecule type" value="Genomic_DNA"/>
</dbReference>
<dbReference type="InterPro" id="IPR011257">
    <property type="entry name" value="DNA_glycosylase"/>
</dbReference>
<dbReference type="InterPro" id="IPR023170">
    <property type="entry name" value="HhH_base_excis_C"/>
</dbReference>
<dbReference type="PANTHER" id="PTHR42944">
    <property type="entry name" value="ADENINE DNA GLYCOSYLASE"/>
    <property type="match status" value="1"/>
</dbReference>
<dbReference type="Proteomes" id="UP000288293">
    <property type="component" value="Unassembled WGS sequence"/>
</dbReference>
<keyword evidence="8 14" id="KW-0227">DNA damage</keyword>
<dbReference type="OrthoDB" id="9802365at2"/>
<evidence type="ECO:0000313" key="16">
    <source>
        <dbReference type="EMBL" id="RUO22956.1"/>
    </source>
</evidence>
<evidence type="ECO:0000256" key="8">
    <source>
        <dbReference type="ARBA" id="ARBA00022763"/>
    </source>
</evidence>
<evidence type="ECO:0000256" key="3">
    <source>
        <dbReference type="ARBA" id="ARBA00008343"/>
    </source>
</evidence>
<dbReference type="InterPro" id="IPR003265">
    <property type="entry name" value="HhH-GPD_domain"/>
</dbReference>
<dbReference type="InterPro" id="IPR029119">
    <property type="entry name" value="MutY_C"/>
</dbReference>
<dbReference type="Gene3D" id="1.10.340.30">
    <property type="entry name" value="Hypothetical protein, domain 2"/>
    <property type="match status" value="1"/>
</dbReference>
<dbReference type="PANTHER" id="PTHR42944:SF1">
    <property type="entry name" value="ADENINE DNA GLYCOSYLASE"/>
    <property type="match status" value="1"/>
</dbReference>
<dbReference type="GO" id="GO:0034039">
    <property type="term" value="F:8-oxo-7,8-dihydroguanine DNA N-glycosylase activity"/>
    <property type="evidence" value="ECO:0007669"/>
    <property type="project" value="TreeGrafter"/>
</dbReference>
<dbReference type="RefSeq" id="WP_126804597.1">
    <property type="nucleotide sequence ID" value="NZ_PIPL01000004.1"/>
</dbReference>
<evidence type="ECO:0000256" key="4">
    <source>
        <dbReference type="ARBA" id="ARBA00012045"/>
    </source>
</evidence>
<feature type="domain" description="HhH-GPD" evidence="15">
    <location>
        <begin position="40"/>
        <end position="191"/>
    </location>
</feature>
<comment type="similarity">
    <text evidence="3 14">Belongs to the Nth/MutY family.</text>
</comment>
<evidence type="ECO:0000256" key="7">
    <source>
        <dbReference type="ARBA" id="ARBA00022723"/>
    </source>
</evidence>
<dbReference type="GO" id="GO:0032357">
    <property type="term" value="F:oxidized purine DNA binding"/>
    <property type="evidence" value="ECO:0007669"/>
    <property type="project" value="TreeGrafter"/>
</dbReference>
<evidence type="ECO:0000256" key="1">
    <source>
        <dbReference type="ARBA" id="ARBA00000843"/>
    </source>
</evidence>
<dbReference type="SUPFAM" id="SSF48150">
    <property type="entry name" value="DNA-glycosylase"/>
    <property type="match status" value="1"/>
</dbReference>
<dbReference type="Pfam" id="PF14815">
    <property type="entry name" value="NUDIX_4"/>
    <property type="match status" value="1"/>
</dbReference>
<gene>
    <name evidence="16" type="primary">mutY</name>
    <name evidence="16" type="ORF">CWE09_13570</name>
</gene>
<dbReference type="EC" id="3.2.2.31" evidence="4 14"/>
<evidence type="ECO:0000256" key="2">
    <source>
        <dbReference type="ARBA" id="ARBA00002933"/>
    </source>
</evidence>
<dbReference type="InterPro" id="IPR000445">
    <property type="entry name" value="HhH_motif"/>
</dbReference>
<evidence type="ECO:0000313" key="17">
    <source>
        <dbReference type="Proteomes" id="UP000288293"/>
    </source>
</evidence>
<comment type="catalytic activity">
    <reaction evidence="1 14">
        <text>Hydrolyzes free adenine bases from 7,8-dihydro-8-oxoguanine:adenine mismatched double-stranded DNA, leaving an apurinic site.</text>
        <dbReference type="EC" id="3.2.2.31"/>
    </reaction>
</comment>
<evidence type="ECO:0000256" key="14">
    <source>
        <dbReference type="RuleBase" id="RU365096"/>
    </source>
</evidence>
<dbReference type="Gene3D" id="1.10.1670.10">
    <property type="entry name" value="Helix-hairpin-Helix base-excision DNA repair enzymes (C-terminal)"/>
    <property type="match status" value="1"/>
</dbReference>
<dbReference type="GO" id="GO:0046872">
    <property type="term" value="F:metal ion binding"/>
    <property type="evidence" value="ECO:0007669"/>
    <property type="project" value="UniProtKB-UniRule"/>
</dbReference>
<dbReference type="InterPro" id="IPR015797">
    <property type="entry name" value="NUDIX_hydrolase-like_dom_sf"/>
</dbReference>
<evidence type="ECO:0000256" key="9">
    <source>
        <dbReference type="ARBA" id="ARBA00022801"/>
    </source>
</evidence>
<dbReference type="Pfam" id="PF00730">
    <property type="entry name" value="HhH-GPD"/>
    <property type="match status" value="1"/>
</dbReference>
<dbReference type="InterPro" id="IPR005760">
    <property type="entry name" value="A/G_AdeGlyc_MutY"/>
</dbReference>
<keyword evidence="11" id="KW-0411">Iron-sulfur</keyword>
<dbReference type="Gene3D" id="3.90.79.10">
    <property type="entry name" value="Nucleoside Triphosphate Pyrophosphohydrolase"/>
    <property type="match status" value="1"/>
</dbReference>
<keyword evidence="12" id="KW-0234">DNA repair</keyword>
<dbReference type="Pfam" id="PF00633">
    <property type="entry name" value="HHH"/>
    <property type="match status" value="1"/>
</dbReference>
<keyword evidence="9" id="KW-0378">Hydrolase</keyword>
<dbReference type="InterPro" id="IPR044298">
    <property type="entry name" value="MIG/MutY"/>
</dbReference>
<dbReference type="GO" id="GO:0000701">
    <property type="term" value="F:purine-specific mismatch base pair DNA N-glycosylase activity"/>
    <property type="evidence" value="ECO:0007669"/>
    <property type="project" value="UniProtKB-EC"/>
</dbReference>
<dbReference type="SUPFAM" id="SSF55811">
    <property type="entry name" value="Nudix"/>
    <property type="match status" value="1"/>
</dbReference>
<evidence type="ECO:0000256" key="10">
    <source>
        <dbReference type="ARBA" id="ARBA00023004"/>
    </source>
</evidence>
<comment type="caution">
    <text evidence="16">The sequence shown here is derived from an EMBL/GenBank/DDBJ whole genome shotgun (WGS) entry which is preliminary data.</text>
</comment>
<dbReference type="CDD" id="cd00056">
    <property type="entry name" value="ENDO3c"/>
    <property type="match status" value="1"/>
</dbReference>
<evidence type="ECO:0000256" key="5">
    <source>
        <dbReference type="ARBA" id="ARBA00022023"/>
    </source>
</evidence>
<dbReference type="AlphaFoldDB" id="A0A432W1F6"/>
<accession>A0A432W1F6</accession>
<dbReference type="GO" id="GO:0035485">
    <property type="term" value="F:adenine/guanine mispair binding"/>
    <property type="evidence" value="ECO:0007669"/>
    <property type="project" value="TreeGrafter"/>
</dbReference>